<keyword evidence="5 7" id="KW-0472">Membrane</keyword>
<feature type="transmembrane region" description="Helical" evidence="7">
    <location>
        <begin position="310"/>
        <end position="335"/>
    </location>
</feature>
<reference evidence="9 10" key="1">
    <citation type="journal article" date="2014" name="J. Biotechnol.">
        <title>Complete genome sequence of the actinobacterium Actinoplanes friuliensis HAG 010964, producer of the lipopeptide antibiotic friulimycin.</title>
        <authorList>
            <person name="Ruckert C."/>
            <person name="Szczepanowski R."/>
            <person name="Albersmeier A."/>
            <person name="Goesmann A."/>
            <person name="Fischer N."/>
            <person name="Steinkamper A."/>
            <person name="Puhler A."/>
            <person name="Biener R."/>
            <person name="Schwartz D."/>
            <person name="Kalinowski J."/>
        </authorList>
    </citation>
    <scope>NUCLEOTIDE SEQUENCE [LARGE SCALE GENOMIC DNA]</scope>
    <source>
        <strain evidence="9 10">DSM 7358</strain>
    </source>
</reference>
<feature type="domain" description="ABC3 transporter permease C-terminal" evidence="8">
    <location>
        <begin position="732"/>
        <end position="846"/>
    </location>
</feature>
<evidence type="ECO:0000256" key="2">
    <source>
        <dbReference type="ARBA" id="ARBA00022475"/>
    </source>
</evidence>
<keyword evidence="3 7" id="KW-0812">Transmembrane</keyword>
<keyword evidence="9" id="KW-0067">ATP-binding</keyword>
<feature type="transmembrane region" description="Helical" evidence="7">
    <location>
        <begin position="497"/>
        <end position="521"/>
    </location>
</feature>
<dbReference type="InterPro" id="IPR050250">
    <property type="entry name" value="Macrolide_Exporter_MacB"/>
</dbReference>
<proteinExistence type="inferred from homology"/>
<feature type="transmembrane region" description="Helical" evidence="7">
    <location>
        <begin position="782"/>
        <end position="803"/>
    </location>
</feature>
<evidence type="ECO:0000256" key="4">
    <source>
        <dbReference type="ARBA" id="ARBA00022989"/>
    </source>
</evidence>
<evidence type="ECO:0000256" key="1">
    <source>
        <dbReference type="ARBA" id="ARBA00004651"/>
    </source>
</evidence>
<comment type="subcellular location">
    <subcellularLocation>
        <location evidence="1">Cell membrane</location>
        <topology evidence="1">Multi-pass membrane protein</topology>
    </subcellularLocation>
</comment>
<evidence type="ECO:0000256" key="5">
    <source>
        <dbReference type="ARBA" id="ARBA00023136"/>
    </source>
</evidence>
<dbReference type="GO" id="GO:0022857">
    <property type="term" value="F:transmembrane transporter activity"/>
    <property type="evidence" value="ECO:0007669"/>
    <property type="project" value="TreeGrafter"/>
</dbReference>
<dbReference type="KEGG" id="afs:AFR_25720"/>
<dbReference type="STRING" id="1246995.AFR_25720"/>
<dbReference type="InterPro" id="IPR003838">
    <property type="entry name" value="ABC3_permease_C"/>
</dbReference>
<dbReference type="PATRIC" id="fig|1246995.3.peg.5214"/>
<feature type="transmembrane region" description="Helical" evidence="7">
    <location>
        <begin position="446"/>
        <end position="476"/>
    </location>
</feature>
<feature type="transmembrane region" description="Helical" evidence="7">
    <location>
        <begin position="355"/>
        <end position="377"/>
    </location>
</feature>
<gene>
    <name evidence="9" type="ORF">AFR_25720</name>
</gene>
<dbReference type="Proteomes" id="UP000017746">
    <property type="component" value="Chromosome"/>
</dbReference>
<sequence>MSVLQTQLAGVARRPTRLLLTGLAMLVASFVVYATVLAQQITVRTMLDGLSGTPASVDLVVGGFAPGEVGNAPYVTTAELAKIKAVSGVAAAEGRVEASGETGGQYLSLSADPGSGPLAVTHVTQGRYPKAPGEIAVSPRTADRMGLPVGTDITLFTSWDDNGKPTKPVKFSVTGLVDARDDYGFTGYAPQSTISALVPSGNLSQIDLSLKAGADAAVVQSAVDRIMQSAPVPADYQPAQVRTGLEVRTAEANNAASDLNALFAVVAMFVGIAVVAAGLVATSTFRIVFAQRMRQLALLRAVGAGRGSITRALAAEGALTGVVAGVVGVLGALALGHALPPILRGFDLSVSSPGIPVLPAIGVILLSVFITVLAVLAPAFSASKVAPLEALRSASTTGGRRDIGKARWVFGLLLVLGAAASAAYVITNLPGRDPRDYDPAPMLLMVVASGALAFFALMALGPVLVRPVLATVGWPLRRFGSVGRLAVGGVGGAPRRAAAVSVVVALGVTLIAGVVVTGASVRILADRELASSAPADFELTANAGEPMPAAVYDQAKASPDLTHVTPYRRLADIQLGNAEGKVEATDVALRQLTTSDKIDVSAGSLTDIGPGAIAISGFTAEVTGLKFGDTTTMKAGKKTTQVRVVATLPDSAPLNSYVLADPSDLTKLGAPAEYSGLLADAAKPGEDGRTAGQKVLQQLVQGRTGLGVEVLADQRDQLDTILNGVLAVALGLIGLTVLIAIVGVGTTTALSVVERVRESGLLRAVGLSRGGLRAMLTAESSLYGVIGATIGLVLGVPYAWLSIKALGVNAPLSLPVWQLLAVFAALVAFTALAGVLPARKASRVSPVAALATDG</sequence>
<keyword evidence="4 7" id="KW-1133">Transmembrane helix</keyword>
<protein>
    <submittedName>
        <fullName evidence="9">Macrolide export ATP-binding/permease protein macB 1</fullName>
    </submittedName>
</protein>
<dbReference type="Pfam" id="PF02687">
    <property type="entry name" value="FtsX"/>
    <property type="match status" value="2"/>
</dbReference>
<feature type="transmembrane region" description="Helical" evidence="7">
    <location>
        <begin position="815"/>
        <end position="836"/>
    </location>
</feature>
<comment type="similarity">
    <text evidence="6">Belongs to the ABC-4 integral membrane protein family.</text>
</comment>
<accession>U5W2E5</accession>
<evidence type="ECO:0000256" key="6">
    <source>
        <dbReference type="ARBA" id="ARBA00038076"/>
    </source>
</evidence>
<evidence type="ECO:0000259" key="8">
    <source>
        <dbReference type="Pfam" id="PF02687"/>
    </source>
</evidence>
<feature type="domain" description="ABC3 transporter permease C-terminal" evidence="8">
    <location>
        <begin position="268"/>
        <end position="385"/>
    </location>
</feature>
<dbReference type="GO" id="GO:0005524">
    <property type="term" value="F:ATP binding"/>
    <property type="evidence" value="ECO:0007669"/>
    <property type="project" value="UniProtKB-KW"/>
</dbReference>
<evidence type="ECO:0000256" key="3">
    <source>
        <dbReference type="ARBA" id="ARBA00022692"/>
    </source>
</evidence>
<keyword evidence="9" id="KW-0547">Nucleotide-binding</keyword>
<dbReference type="OrthoDB" id="3678397at2"/>
<dbReference type="PANTHER" id="PTHR30572:SF4">
    <property type="entry name" value="ABC TRANSPORTER PERMEASE YTRF"/>
    <property type="match status" value="1"/>
</dbReference>
<dbReference type="eggNOG" id="COG0577">
    <property type="taxonomic scope" value="Bacteria"/>
</dbReference>
<feature type="transmembrane region" description="Helical" evidence="7">
    <location>
        <begin position="408"/>
        <end position="426"/>
    </location>
</feature>
<dbReference type="GO" id="GO:0005886">
    <property type="term" value="C:plasma membrane"/>
    <property type="evidence" value="ECO:0007669"/>
    <property type="project" value="UniProtKB-SubCell"/>
</dbReference>
<evidence type="ECO:0000313" key="10">
    <source>
        <dbReference type="Proteomes" id="UP000017746"/>
    </source>
</evidence>
<dbReference type="HOGENOM" id="CLU_012341_1_0_11"/>
<evidence type="ECO:0000256" key="7">
    <source>
        <dbReference type="SAM" id="Phobius"/>
    </source>
</evidence>
<organism evidence="9 10">
    <name type="scientific">Actinoplanes friuliensis DSM 7358</name>
    <dbReference type="NCBI Taxonomy" id="1246995"/>
    <lineage>
        <taxon>Bacteria</taxon>
        <taxon>Bacillati</taxon>
        <taxon>Actinomycetota</taxon>
        <taxon>Actinomycetes</taxon>
        <taxon>Micromonosporales</taxon>
        <taxon>Micromonosporaceae</taxon>
        <taxon>Actinoplanes</taxon>
    </lineage>
</organism>
<dbReference type="EMBL" id="CP006272">
    <property type="protein sequence ID" value="AGZ43408.1"/>
    <property type="molecule type" value="Genomic_DNA"/>
</dbReference>
<keyword evidence="10" id="KW-1185">Reference proteome</keyword>
<name>U5W2E5_9ACTN</name>
<feature type="transmembrane region" description="Helical" evidence="7">
    <location>
        <begin position="261"/>
        <end position="289"/>
    </location>
</feature>
<feature type="transmembrane region" description="Helical" evidence="7">
    <location>
        <begin position="725"/>
        <end position="753"/>
    </location>
</feature>
<dbReference type="AlphaFoldDB" id="U5W2E5"/>
<dbReference type="RefSeq" id="WP_023364081.1">
    <property type="nucleotide sequence ID" value="NC_022657.1"/>
</dbReference>
<evidence type="ECO:0000313" key="9">
    <source>
        <dbReference type="EMBL" id="AGZ43408.1"/>
    </source>
</evidence>
<dbReference type="PANTHER" id="PTHR30572">
    <property type="entry name" value="MEMBRANE COMPONENT OF TRANSPORTER-RELATED"/>
    <property type="match status" value="1"/>
</dbReference>
<keyword evidence="2" id="KW-1003">Cell membrane</keyword>